<protein>
    <submittedName>
        <fullName evidence="1">Uncharacterized protein</fullName>
    </submittedName>
</protein>
<evidence type="ECO:0000313" key="1">
    <source>
        <dbReference type="EMBL" id="KAK1737490.1"/>
    </source>
</evidence>
<dbReference type="Proteomes" id="UP001224775">
    <property type="component" value="Unassembled WGS sequence"/>
</dbReference>
<keyword evidence="2" id="KW-1185">Reference proteome</keyword>
<reference evidence="1" key="1">
    <citation type="submission" date="2023-06" db="EMBL/GenBank/DDBJ databases">
        <title>Survivors Of The Sea: Transcriptome response of Skeletonema marinoi to long-term dormancy.</title>
        <authorList>
            <person name="Pinder M.I.M."/>
            <person name="Kourtchenko O."/>
            <person name="Robertson E.K."/>
            <person name="Larsson T."/>
            <person name="Maumus F."/>
            <person name="Osuna-Cruz C.M."/>
            <person name="Vancaester E."/>
            <person name="Stenow R."/>
            <person name="Vandepoele K."/>
            <person name="Ploug H."/>
            <person name="Bruchert V."/>
            <person name="Godhe A."/>
            <person name="Topel M."/>
        </authorList>
    </citation>
    <scope>NUCLEOTIDE SEQUENCE</scope>
    <source>
        <strain evidence="1">R05AC</strain>
    </source>
</reference>
<gene>
    <name evidence="1" type="ORF">QTG54_011776</name>
</gene>
<evidence type="ECO:0000313" key="2">
    <source>
        <dbReference type="Proteomes" id="UP001224775"/>
    </source>
</evidence>
<comment type="caution">
    <text evidence="1">The sequence shown here is derived from an EMBL/GenBank/DDBJ whole genome shotgun (WGS) entry which is preliminary data.</text>
</comment>
<dbReference type="AlphaFoldDB" id="A0AAD9D977"/>
<proteinExistence type="predicted"/>
<name>A0AAD9D977_9STRA</name>
<accession>A0AAD9D977</accession>
<sequence length="186" mass="20871">MAALFKVPSIKKVIDCSETFIIKDSCDKTAATPTLSTNILSSASSLSSSNSIKDGSVEVIKGVKSYNCKEKNVEIDESDGDELYNLFVKEQDSPQKTDNTAIQETTFPEGVDNVANFINIRKLVGKNETNYYYSKANLSSRKRIEKIKRKKKKRRGTLDNLDESVNSRKNFLTHSIRASAYKVRDL</sequence>
<organism evidence="1 2">
    <name type="scientific">Skeletonema marinoi</name>
    <dbReference type="NCBI Taxonomy" id="267567"/>
    <lineage>
        <taxon>Eukaryota</taxon>
        <taxon>Sar</taxon>
        <taxon>Stramenopiles</taxon>
        <taxon>Ochrophyta</taxon>
        <taxon>Bacillariophyta</taxon>
        <taxon>Coscinodiscophyceae</taxon>
        <taxon>Thalassiosirophycidae</taxon>
        <taxon>Thalassiosirales</taxon>
        <taxon>Skeletonemataceae</taxon>
        <taxon>Skeletonema</taxon>
        <taxon>Skeletonema marinoi-dohrnii complex</taxon>
    </lineage>
</organism>
<dbReference type="EMBL" id="JATAAI010000025">
    <property type="protein sequence ID" value="KAK1737490.1"/>
    <property type="molecule type" value="Genomic_DNA"/>
</dbReference>